<dbReference type="InterPro" id="IPR036770">
    <property type="entry name" value="Ankyrin_rpt-contain_sf"/>
</dbReference>
<dbReference type="GeneID" id="35605332"/>
<dbReference type="Proteomes" id="UP000225277">
    <property type="component" value="Unassembled WGS sequence"/>
</dbReference>
<dbReference type="PANTHER" id="PTHR24180:SF45">
    <property type="entry name" value="POLY [ADP-RIBOSE] POLYMERASE TANKYRASE"/>
    <property type="match status" value="1"/>
</dbReference>
<keyword evidence="2 3" id="KW-0040">ANK repeat</keyword>
<proteinExistence type="predicted"/>
<dbReference type="PANTHER" id="PTHR24180">
    <property type="entry name" value="CYCLIN-DEPENDENT KINASE INHIBITOR 2C-RELATED"/>
    <property type="match status" value="1"/>
</dbReference>
<dbReference type="InterPro" id="IPR051637">
    <property type="entry name" value="Ank_repeat_dom-contain_49"/>
</dbReference>
<keyword evidence="1" id="KW-0677">Repeat</keyword>
<dbReference type="EMBL" id="FJUY01000021">
    <property type="protein sequence ID" value="CZT24560.1"/>
    <property type="molecule type" value="Genomic_DNA"/>
</dbReference>
<name>A0A2D3VC42_9PEZI</name>
<keyword evidence="4" id="KW-0647">Proteasome</keyword>
<dbReference type="PROSITE" id="PS50088">
    <property type="entry name" value="ANK_REPEAT"/>
    <property type="match status" value="3"/>
</dbReference>
<evidence type="ECO:0000313" key="4">
    <source>
        <dbReference type="EMBL" id="CZT24560.1"/>
    </source>
</evidence>
<dbReference type="InterPro" id="IPR002110">
    <property type="entry name" value="Ankyrin_rpt"/>
</dbReference>
<gene>
    <name evidence="4" type="ORF">RCC_10285</name>
</gene>
<dbReference type="AlphaFoldDB" id="A0A2D3VC42"/>
<dbReference type="Pfam" id="PF00023">
    <property type="entry name" value="Ank"/>
    <property type="match status" value="1"/>
</dbReference>
<evidence type="ECO:0000256" key="3">
    <source>
        <dbReference type="PROSITE-ProRule" id="PRU00023"/>
    </source>
</evidence>
<protein>
    <submittedName>
        <fullName evidence="4">Related to 26s proteasome subunit p28</fullName>
    </submittedName>
</protein>
<dbReference type="PROSITE" id="PS50297">
    <property type="entry name" value="ANK_REP_REGION"/>
    <property type="match status" value="3"/>
</dbReference>
<organism evidence="4 5">
    <name type="scientific">Ramularia collo-cygni</name>
    <dbReference type="NCBI Taxonomy" id="112498"/>
    <lineage>
        <taxon>Eukaryota</taxon>
        <taxon>Fungi</taxon>
        <taxon>Dikarya</taxon>
        <taxon>Ascomycota</taxon>
        <taxon>Pezizomycotina</taxon>
        <taxon>Dothideomycetes</taxon>
        <taxon>Dothideomycetidae</taxon>
        <taxon>Mycosphaerellales</taxon>
        <taxon>Mycosphaerellaceae</taxon>
        <taxon>Ramularia</taxon>
    </lineage>
</organism>
<accession>A0A2D3VC42</accession>
<feature type="repeat" description="ANK" evidence="3">
    <location>
        <begin position="171"/>
        <end position="203"/>
    </location>
</feature>
<feature type="repeat" description="ANK" evidence="3">
    <location>
        <begin position="138"/>
        <end position="170"/>
    </location>
</feature>
<dbReference type="SMART" id="SM00248">
    <property type="entry name" value="ANK"/>
    <property type="match status" value="5"/>
</dbReference>
<keyword evidence="5" id="KW-1185">Reference proteome</keyword>
<dbReference type="RefSeq" id="XP_023631284.1">
    <property type="nucleotide sequence ID" value="XM_023775516.1"/>
</dbReference>
<evidence type="ECO:0000256" key="2">
    <source>
        <dbReference type="ARBA" id="ARBA00023043"/>
    </source>
</evidence>
<dbReference type="OrthoDB" id="539213at2759"/>
<evidence type="ECO:0000313" key="5">
    <source>
        <dbReference type="Proteomes" id="UP000225277"/>
    </source>
</evidence>
<dbReference type="STRING" id="112498.A0A2D3VC42"/>
<evidence type="ECO:0000256" key="1">
    <source>
        <dbReference type="ARBA" id="ARBA00022737"/>
    </source>
</evidence>
<reference evidence="4 5" key="1">
    <citation type="submission" date="2016-03" db="EMBL/GenBank/DDBJ databases">
        <authorList>
            <person name="Ploux O."/>
        </authorList>
    </citation>
    <scope>NUCLEOTIDE SEQUENCE [LARGE SCALE GENOMIC DNA]</scope>
    <source>
        <strain evidence="4 5">URUG2</strain>
    </source>
</reference>
<dbReference type="SUPFAM" id="SSF48403">
    <property type="entry name" value="Ankyrin repeat"/>
    <property type="match status" value="1"/>
</dbReference>
<dbReference type="Pfam" id="PF12796">
    <property type="entry name" value="Ank_2"/>
    <property type="match status" value="2"/>
</dbReference>
<dbReference type="Gene3D" id="1.25.40.20">
    <property type="entry name" value="Ankyrin repeat-containing domain"/>
    <property type="match status" value="2"/>
</dbReference>
<sequence length="235" mass="25139">METDDPNARFAIHAACLQKVEALLHADAKLSRRRDEDDRLPFHWAASHNRLDIVDLLSEQKGFDVDAQDGAGWTALHMAASLKDGDDLVDFLLAKGADPNIKTNNSSTALFFAASKGNVDTARKLVAHKGSARVKDTRGQMPLHRAAAVGNVPILKLLLDNKSPINATDIDGSSALHHAIAEGHGEAAIELLKAGADSDKTDSNGALPIFLAPDAKVRDYILRKAEEDGITLATA</sequence>
<feature type="repeat" description="ANK" evidence="3">
    <location>
        <begin position="71"/>
        <end position="104"/>
    </location>
</feature>
<dbReference type="GO" id="GO:0000502">
    <property type="term" value="C:proteasome complex"/>
    <property type="evidence" value="ECO:0007669"/>
    <property type="project" value="UniProtKB-KW"/>
</dbReference>